<organism evidence="2">
    <name type="scientific">Desulfatirhabdium butyrativorans</name>
    <dbReference type="NCBI Taxonomy" id="340467"/>
    <lineage>
        <taxon>Bacteria</taxon>
        <taxon>Pseudomonadati</taxon>
        <taxon>Thermodesulfobacteriota</taxon>
        <taxon>Desulfobacteria</taxon>
        <taxon>Desulfobacterales</taxon>
        <taxon>Desulfatirhabdiaceae</taxon>
        <taxon>Desulfatirhabdium</taxon>
    </lineage>
</organism>
<gene>
    <name evidence="2" type="ORF">ENS29_01435</name>
</gene>
<dbReference type="AlphaFoldDB" id="A0A7C4MLL7"/>
<comment type="caution">
    <text evidence="2">The sequence shown here is derived from an EMBL/GenBank/DDBJ whole genome shotgun (WGS) entry which is preliminary data.</text>
</comment>
<evidence type="ECO:0000259" key="1">
    <source>
        <dbReference type="Pfam" id="PF08349"/>
    </source>
</evidence>
<evidence type="ECO:0000313" key="2">
    <source>
        <dbReference type="EMBL" id="HGU31501.1"/>
    </source>
</evidence>
<dbReference type="InterPro" id="IPR017087">
    <property type="entry name" value="UCP037004"/>
</dbReference>
<dbReference type="InterPro" id="IPR013560">
    <property type="entry name" value="DUF1722"/>
</dbReference>
<feature type="domain" description="DUF1722" evidence="1">
    <location>
        <begin position="194"/>
        <end position="310"/>
    </location>
</feature>
<dbReference type="Pfam" id="PF04463">
    <property type="entry name" value="2-thiour_desulf"/>
    <property type="match status" value="1"/>
</dbReference>
<dbReference type="InterPro" id="IPR007553">
    <property type="entry name" value="2-thiour_desulf"/>
</dbReference>
<reference evidence="2" key="1">
    <citation type="journal article" date="2020" name="mSystems">
        <title>Genome- and Community-Level Interaction Insights into Carbon Utilization and Element Cycling Functions of Hydrothermarchaeota in Hydrothermal Sediment.</title>
        <authorList>
            <person name="Zhou Z."/>
            <person name="Liu Y."/>
            <person name="Xu W."/>
            <person name="Pan J."/>
            <person name="Luo Z.H."/>
            <person name="Li M."/>
        </authorList>
    </citation>
    <scope>NUCLEOTIDE SEQUENCE [LARGE SCALE GENOMIC DNA]</scope>
    <source>
        <strain evidence="2">SpSt-477</strain>
    </source>
</reference>
<protein>
    <submittedName>
        <fullName evidence="2">DUF1722 domain-containing protein</fullName>
    </submittedName>
</protein>
<accession>A0A7C4MLL7</accession>
<sequence>MNTAFQKIRLGISTCLLGRNVRYDGGHKHDPYLTKTLGVYVEYVPVCPEVECGMPIPRESLRLVGDIASPRLVTTKTGRDFTEQMQTWARSRLDELEREGLCGFIFKSDSPSSGMERVKVYLANGMPVKKGSGIFARMFMERFPLLPVEEEGRLHDPVLRENFIERIFVMQRWRDLCAGNPSIRGLVSFHTDHKLLLLAHSPDHYRKMGKLVAQASQIPLQQLLDDYVVLLMNALQIKTTPRKNVNVLQHALGYFKKQLTSKEKEEVLALIDQYRQGFLPLIVPITLLRHFIRKYEEPYLERQLYFQPHPIELQLRNHV</sequence>
<proteinExistence type="predicted"/>
<name>A0A7C4MLL7_9BACT</name>
<dbReference type="PIRSF" id="PIRSF037004">
    <property type="entry name" value="UCP037004"/>
    <property type="match status" value="1"/>
</dbReference>
<dbReference type="Pfam" id="PF08349">
    <property type="entry name" value="DUF1722"/>
    <property type="match status" value="1"/>
</dbReference>
<dbReference type="PANTHER" id="PTHR30087:SF0">
    <property type="entry name" value="INNER MEMBRANE PROTEIN"/>
    <property type="match status" value="1"/>
</dbReference>
<dbReference type="PANTHER" id="PTHR30087">
    <property type="entry name" value="INNER MEMBRANE PROTEIN"/>
    <property type="match status" value="1"/>
</dbReference>
<dbReference type="EMBL" id="DSUH01000031">
    <property type="protein sequence ID" value="HGU31501.1"/>
    <property type="molecule type" value="Genomic_DNA"/>
</dbReference>